<evidence type="ECO:0000313" key="3">
    <source>
        <dbReference type="EMBL" id="XBG60690.1"/>
    </source>
</evidence>
<feature type="signal peptide" evidence="1">
    <location>
        <begin position="1"/>
        <end position="19"/>
    </location>
</feature>
<dbReference type="AlphaFoldDB" id="A0AAU7BRQ5"/>
<organism evidence="3">
    <name type="scientific">Pontimicrobium sp. SW4</name>
    <dbReference type="NCBI Taxonomy" id="3153519"/>
    <lineage>
        <taxon>Bacteria</taxon>
        <taxon>Pseudomonadati</taxon>
        <taxon>Bacteroidota</taxon>
        <taxon>Flavobacteriia</taxon>
        <taxon>Flavobacteriales</taxon>
        <taxon>Flavobacteriaceae</taxon>
        <taxon>Pontimicrobium</taxon>
    </lineage>
</organism>
<proteinExistence type="predicted"/>
<dbReference type="EMBL" id="CP157199">
    <property type="protein sequence ID" value="XBG60690.1"/>
    <property type="molecule type" value="Genomic_DNA"/>
</dbReference>
<reference evidence="3" key="1">
    <citation type="submission" date="2024-05" db="EMBL/GenBank/DDBJ databases">
        <title>Pontimicrobium maritimus sp. nov., isolated form sea water.</title>
        <authorList>
            <person name="Muhammad N."/>
            <person name="Vuong T.Q."/>
            <person name="Han H.L."/>
            <person name="Kim S.-G."/>
        </authorList>
    </citation>
    <scope>NUCLEOTIDE SEQUENCE</scope>
    <source>
        <strain evidence="3">SW4</strain>
    </source>
</reference>
<evidence type="ECO:0000256" key="1">
    <source>
        <dbReference type="SAM" id="SignalP"/>
    </source>
</evidence>
<protein>
    <submittedName>
        <fullName evidence="3">DUF4097 family beta strand repeat-containing protein</fullName>
    </submittedName>
</protein>
<feature type="chain" id="PRO_5043963785" evidence="1">
    <location>
        <begin position="20"/>
        <end position="262"/>
    </location>
</feature>
<evidence type="ECO:0000259" key="2">
    <source>
        <dbReference type="Pfam" id="PF13349"/>
    </source>
</evidence>
<accession>A0AAU7BRQ5</accession>
<dbReference type="Pfam" id="PF13349">
    <property type="entry name" value="DUF4097"/>
    <property type="match status" value="1"/>
</dbReference>
<dbReference type="RefSeq" id="WP_347922920.1">
    <property type="nucleotide sequence ID" value="NZ_CP157199.1"/>
</dbReference>
<keyword evidence="1" id="KW-0732">Signal</keyword>
<feature type="domain" description="DUF4097" evidence="2">
    <location>
        <begin position="145"/>
        <end position="257"/>
    </location>
</feature>
<dbReference type="InterPro" id="IPR025164">
    <property type="entry name" value="Toastrack_DUF4097"/>
</dbReference>
<name>A0AAU7BRQ5_9FLAO</name>
<gene>
    <name evidence="3" type="ORF">ABGB03_12560</name>
</gene>
<sequence>MKKATLILTLIFTCNLILAQSYKELSTKKIEFNNLNGSNNLVLKNVYGNIEIEGHESNQIIIEVEKVINTADDEYLEQGKKEISYSIIEKSNEITIHPNAPFFSYDNQMNIHFNDSVPKAPYTFQLNFKVKVPIATNIDARTIGKGSLKVNGIQSQHIKTTNIAGDLILTNISGNTKAKTINGDIKISYTKNPNKASLYQSINGDIRIAYQANLNANINFNNKGGSGKLYSELKIEASKNNLTNPIEYSFKTTNGDVYLTKL</sequence>